<gene>
    <name evidence="1" type="ORF">GCK72_017380</name>
</gene>
<protein>
    <submittedName>
        <fullName evidence="1">Uncharacterized protein</fullName>
    </submittedName>
</protein>
<dbReference type="Proteomes" id="UP000483820">
    <property type="component" value="Chromosome V"/>
</dbReference>
<dbReference type="AlphaFoldDB" id="A0A6A5G8I8"/>
<dbReference type="RefSeq" id="XP_053580967.1">
    <property type="nucleotide sequence ID" value="XM_053732054.1"/>
</dbReference>
<name>A0A6A5G8I8_CAERE</name>
<evidence type="ECO:0000313" key="1">
    <source>
        <dbReference type="EMBL" id="KAF1750829.1"/>
    </source>
</evidence>
<dbReference type="EMBL" id="WUAV01000005">
    <property type="protein sequence ID" value="KAF1750829.1"/>
    <property type="molecule type" value="Genomic_DNA"/>
</dbReference>
<dbReference type="CTD" id="78776542"/>
<proteinExistence type="predicted"/>
<sequence>MVFERSVLLSFDWAIDSNHDSVVSLVWFQCDLLEWLELLLLQLVDFSGEDGLWLGCAVNAVSFDGDDGMSTVFKEVLCVEGNNTSLIWLSDIREDDIDHS</sequence>
<comment type="caution">
    <text evidence="1">The sequence shown here is derived from an EMBL/GenBank/DDBJ whole genome shotgun (WGS) entry which is preliminary data.</text>
</comment>
<organism evidence="1 2">
    <name type="scientific">Caenorhabditis remanei</name>
    <name type="common">Caenorhabditis vulgaris</name>
    <dbReference type="NCBI Taxonomy" id="31234"/>
    <lineage>
        <taxon>Eukaryota</taxon>
        <taxon>Metazoa</taxon>
        <taxon>Ecdysozoa</taxon>
        <taxon>Nematoda</taxon>
        <taxon>Chromadorea</taxon>
        <taxon>Rhabditida</taxon>
        <taxon>Rhabditina</taxon>
        <taxon>Rhabditomorpha</taxon>
        <taxon>Rhabditoidea</taxon>
        <taxon>Rhabditidae</taxon>
        <taxon>Peloderinae</taxon>
        <taxon>Caenorhabditis</taxon>
    </lineage>
</organism>
<dbReference type="GeneID" id="78776542"/>
<evidence type="ECO:0000313" key="2">
    <source>
        <dbReference type="Proteomes" id="UP000483820"/>
    </source>
</evidence>
<reference evidence="1 2" key="1">
    <citation type="submission" date="2019-12" db="EMBL/GenBank/DDBJ databases">
        <title>Chromosome-level assembly of the Caenorhabditis remanei genome.</title>
        <authorList>
            <person name="Teterina A.A."/>
            <person name="Willis J.H."/>
            <person name="Phillips P.C."/>
        </authorList>
    </citation>
    <scope>NUCLEOTIDE SEQUENCE [LARGE SCALE GENOMIC DNA]</scope>
    <source>
        <strain evidence="1 2">PX506</strain>
        <tissue evidence="1">Whole organism</tissue>
    </source>
</reference>
<accession>A0A6A5G8I8</accession>
<dbReference type="KEGG" id="crq:GCK72_017380"/>